<reference evidence="3" key="1">
    <citation type="submission" date="2023-07" db="EMBL/GenBank/DDBJ databases">
        <title>Gilvimarinus algae sp. nov., isolated from the surface of Kelp.</title>
        <authorList>
            <person name="Sun Y.Y."/>
            <person name="Gong Y."/>
            <person name="Du Z.J."/>
        </authorList>
    </citation>
    <scope>NUCLEOTIDE SEQUENCE</scope>
    <source>
        <strain evidence="3">SDUM040014</strain>
    </source>
</reference>
<organism evidence="3 4">
    <name type="scientific">Gilvimarinus algae</name>
    <dbReference type="NCBI Taxonomy" id="3058037"/>
    <lineage>
        <taxon>Bacteria</taxon>
        <taxon>Pseudomonadati</taxon>
        <taxon>Pseudomonadota</taxon>
        <taxon>Gammaproteobacteria</taxon>
        <taxon>Cellvibrionales</taxon>
        <taxon>Cellvibrionaceae</taxon>
        <taxon>Gilvimarinus</taxon>
    </lineage>
</organism>
<comment type="caution">
    <text evidence="3">The sequence shown here is derived from an EMBL/GenBank/DDBJ whole genome shotgun (WGS) entry which is preliminary data.</text>
</comment>
<keyword evidence="1" id="KW-0732">Signal</keyword>
<gene>
    <name evidence="3" type="ORF">QWI16_05195</name>
</gene>
<accession>A0ABT8TBU6</accession>
<dbReference type="PROSITE" id="PS51352">
    <property type="entry name" value="THIOREDOXIN_2"/>
    <property type="match status" value="1"/>
</dbReference>
<dbReference type="InterPro" id="IPR036249">
    <property type="entry name" value="Thioredoxin-like_sf"/>
</dbReference>
<feature type="chain" id="PRO_5045723437" evidence="1">
    <location>
        <begin position="27"/>
        <end position="175"/>
    </location>
</feature>
<dbReference type="InterPro" id="IPR050553">
    <property type="entry name" value="Thioredoxin_ResA/DsbE_sf"/>
</dbReference>
<keyword evidence="4" id="KW-1185">Reference proteome</keyword>
<evidence type="ECO:0000313" key="3">
    <source>
        <dbReference type="EMBL" id="MDO3381560.1"/>
    </source>
</evidence>
<dbReference type="Proteomes" id="UP001168380">
    <property type="component" value="Unassembled WGS sequence"/>
</dbReference>
<sequence length="175" mass="19368">MPVSLTFNRALGALGLWSLLMAPASALSLGERAPAFSATTLSGEPVALAEVFGKRPVYLKFWATWCRYCVYELPHAQSLYDAYGEQVLVLMVNVGLNDSEENIRRVYAEQGVNLPTIIDTDGDIVAHYGVVGTPNHVLIDTEGRVQYRTFLATDELDRQVAELAQSQRQPQEVRP</sequence>
<feature type="signal peptide" evidence="1">
    <location>
        <begin position="1"/>
        <end position="26"/>
    </location>
</feature>
<dbReference type="EMBL" id="JAULRT010000035">
    <property type="protein sequence ID" value="MDO3381560.1"/>
    <property type="molecule type" value="Genomic_DNA"/>
</dbReference>
<protein>
    <submittedName>
        <fullName evidence="3">TlpA disulfide reductase family protein</fullName>
    </submittedName>
</protein>
<feature type="domain" description="Thioredoxin" evidence="2">
    <location>
        <begin position="27"/>
        <end position="165"/>
    </location>
</feature>
<proteinExistence type="predicted"/>
<dbReference type="RefSeq" id="WP_302711693.1">
    <property type="nucleotide sequence ID" value="NZ_JAULRT010000035.1"/>
</dbReference>
<name>A0ABT8TBU6_9GAMM</name>
<evidence type="ECO:0000313" key="4">
    <source>
        <dbReference type="Proteomes" id="UP001168380"/>
    </source>
</evidence>
<dbReference type="PANTHER" id="PTHR42852:SF13">
    <property type="entry name" value="PROTEIN DIPZ"/>
    <property type="match status" value="1"/>
</dbReference>
<dbReference type="SUPFAM" id="SSF52833">
    <property type="entry name" value="Thioredoxin-like"/>
    <property type="match status" value="1"/>
</dbReference>
<dbReference type="InterPro" id="IPR013766">
    <property type="entry name" value="Thioredoxin_domain"/>
</dbReference>
<evidence type="ECO:0000259" key="2">
    <source>
        <dbReference type="PROSITE" id="PS51352"/>
    </source>
</evidence>
<dbReference type="PANTHER" id="PTHR42852">
    <property type="entry name" value="THIOL:DISULFIDE INTERCHANGE PROTEIN DSBE"/>
    <property type="match status" value="1"/>
</dbReference>
<dbReference type="Gene3D" id="3.40.30.10">
    <property type="entry name" value="Glutaredoxin"/>
    <property type="match status" value="1"/>
</dbReference>
<dbReference type="Pfam" id="PF00578">
    <property type="entry name" value="AhpC-TSA"/>
    <property type="match status" value="1"/>
</dbReference>
<dbReference type="CDD" id="cd02966">
    <property type="entry name" value="TlpA_like_family"/>
    <property type="match status" value="1"/>
</dbReference>
<dbReference type="InterPro" id="IPR000866">
    <property type="entry name" value="AhpC/TSA"/>
</dbReference>
<evidence type="ECO:0000256" key="1">
    <source>
        <dbReference type="SAM" id="SignalP"/>
    </source>
</evidence>